<dbReference type="SMART" id="SM00360">
    <property type="entry name" value="RRM"/>
    <property type="match status" value="2"/>
</dbReference>
<organism evidence="12 13">
    <name type="scientific">Malassezia restricta (strain ATCC 96810 / NBRC 103918 / CBS 7877)</name>
    <name type="common">Seborrheic dermatitis infection agent</name>
    <dbReference type="NCBI Taxonomy" id="425264"/>
    <lineage>
        <taxon>Eukaryota</taxon>
        <taxon>Fungi</taxon>
        <taxon>Dikarya</taxon>
        <taxon>Basidiomycota</taxon>
        <taxon>Ustilaginomycotina</taxon>
        <taxon>Malasseziomycetes</taxon>
        <taxon>Malasseziales</taxon>
        <taxon>Malasseziaceae</taxon>
        <taxon>Malassezia</taxon>
    </lineage>
</organism>
<evidence type="ECO:0000256" key="3">
    <source>
        <dbReference type="ARBA" id="ARBA00022664"/>
    </source>
</evidence>
<proteinExistence type="inferred from homology"/>
<dbReference type="STRING" id="425264.A0A3G2S3T7"/>
<accession>A0A3G2S3T7</accession>
<dbReference type="Proteomes" id="UP000269793">
    <property type="component" value="Chromosome III"/>
</dbReference>
<dbReference type="PANTHER" id="PTHR10501">
    <property type="entry name" value="U1 SMALL NUCLEAR RIBONUCLEOPROTEIN A/U2 SMALL NUCLEAR RIBONUCLEOPROTEIN B"/>
    <property type="match status" value="1"/>
</dbReference>
<evidence type="ECO:0000256" key="4">
    <source>
        <dbReference type="ARBA" id="ARBA00022728"/>
    </source>
</evidence>
<keyword evidence="8" id="KW-0539">Nucleus</keyword>
<dbReference type="EMBL" id="CP033150">
    <property type="protein sequence ID" value="AYO42753.1"/>
    <property type="molecule type" value="Genomic_DNA"/>
</dbReference>
<feature type="domain" description="RRM" evidence="11">
    <location>
        <begin position="184"/>
        <end position="258"/>
    </location>
</feature>
<evidence type="ECO:0000256" key="6">
    <source>
        <dbReference type="ARBA" id="ARBA00022884"/>
    </source>
</evidence>
<evidence type="ECO:0000256" key="7">
    <source>
        <dbReference type="ARBA" id="ARBA00023187"/>
    </source>
</evidence>
<feature type="domain" description="RRM" evidence="11">
    <location>
        <begin position="18"/>
        <end position="97"/>
    </location>
</feature>
<evidence type="ECO:0000313" key="12">
    <source>
        <dbReference type="EMBL" id="AYO42753.1"/>
    </source>
</evidence>
<keyword evidence="3" id="KW-0507">mRNA processing</keyword>
<comment type="similarity">
    <text evidence="2">Belongs to the RRM U1 A/B'' family.</text>
</comment>
<dbReference type="InterPro" id="IPR035979">
    <property type="entry name" value="RBD_domain_sf"/>
</dbReference>
<gene>
    <name evidence="12" type="primary">usp102</name>
    <name evidence="12" type="ORF">DNF11_1803</name>
</gene>
<evidence type="ECO:0000259" key="11">
    <source>
        <dbReference type="PROSITE" id="PS50102"/>
    </source>
</evidence>
<keyword evidence="9 12" id="KW-0687">Ribonucleoprotein</keyword>
<dbReference type="SUPFAM" id="SSF54928">
    <property type="entry name" value="RNA-binding domain, RBD"/>
    <property type="match status" value="1"/>
</dbReference>
<dbReference type="GO" id="GO:0005681">
    <property type="term" value="C:spliceosomal complex"/>
    <property type="evidence" value="ECO:0007669"/>
    <property type="project" value="UniProtKB-KW"/>
</dbReference>
<dbReference type="FunFam" id="3.30.70.330:FF:000039">
    <property type="entry name" value="U1 small nuclear ribonucleoprotein A"/>
    <property type="match status" value="1"/>
</dbReference>
<dbReference type="GO" id="GO:0008380">
    <property type="term" value="P:RNA splicing"/>
    <property type="evidence" value="ECO:0007669"/>
    <property type="project" value="UniProtKB-KW"/>
</dbReference>
<reference evidence="12 13" key="1">
    <citation type="submission" date="2018-10" db="EMBL/GenBank/DDBJ databases">
        <title>Complete genome sequence of Malassezia restricta CBS 7877.</title>
        <authorList>
            <person name="Morand S.C."/>
            <person name="Bertignac M."/>
            <person name="Iltis A."/>
            <person name="Kolder I."/>
            <person name="Pirovano W."/>
            <person name="Jourdain R."/>
            <person name="Clavaud C."/>
        </authorList>
    </citation>
    <scope>NUCLEOTIDE SEQUENCE [LARGE SCALE GENOMIC DNA]</scope>
    <source>
        <strain evidence="12 13">CBS 7877</strain>
    </source>
</reference>
<dbReference type="GO" id="GO:0030532">
    <property type="term" value="C:small nuclear ribonucleoprotein complex"/>
    <property type="evidence" value="ECO:0007669"/>
    <property type="project" value="UniProtKB-ARBA"/>
</dbReference>
<keyword evidence="5" id="KW-0677">Repeat</keyword>
<dbReference type="PROSITE" id="PS50102">
    <property type="entry name" value="RRM"/>
    <property type="match status" value="2"/>
</dbReference>
<comment type="subcellular location">
    <subcellularLocation>
        <location evidence="1">Nucleus</location>
    </subcellularLocation>
</comment>
<dbReference type="Gene3D" id="3.30.70.330">
    <property type="match status" value="2"/>
</dbReference>
<protein>
    <submittedName>
        <fullName evidence="12">U1 small nuclear ribonucleoprotein usp102</fullName>
    </submittedName>
</protein>
<sequence>MSQGAGASASGAPVAPNETLYIQNLNESVAIPVMKQTLEALFTTYGPVLSIVAHKNLRMRGQAFVSFQDVATAAKAKHEVNGFPLYGKSMRLSFARTKSDSVVAYLGKASGSAEKDLEEHKKARLAQKPITRRRNSTRQRLFERKKAHEQAVARGEAGLLPARRSTSARTKAHQLPDEYVPPNRILFLQQMPDTVTHAQLMGIFGHLANLYQVRTIPGRTDIAFVEFHDIPSSVAARDATNGYVFPTGEHLKVSFARA</sequence>
<dbReference type="VEuPathDB" id="FungiDB:DNF11_1803"/>
<dbReference type="InterPro" id="IPR012677">
    <property type="entry name" value="Nucleotide-bd_a/b_plait_sf"/>
</dbReference>
<keyword evidence="6 10" id="KW-0694">RNA-binding</keyword>
<dbReference type="OrthoDB" id="266020at2759"/>
<keyword evidence="7" id="KW-0508">mRNA splicing</keyword>
<dbReference type="InterPro" id="IPR000504">
    <property type="entry name" value="RRM_dom"/>
</dbReference>
<evidence type="ECO:0000256" key="5">
    <source>
        <dbReference type="ARBA" id="ARBA00022737"/>
    </source>
</evidence>
<name>A0A3G2S3T7_MALR7</name>
<keyword evidence="4" id="KW-0747">Spliceosome</keyword>
<keyword evidence="13" id="KW-1185">Reference proteome</keyword>
<evidence type="ECO:0000256" key="9">
    <source>
        <dbReference type="ARBA" id="ARBA00023274"/>
    </source>
</evidence>
<dbReference type="FunFam" id="3.30.70.330:FF:000029">
    <property type="entry name" value="U2 small nuclear ribonucleoprotein B"/>
    <property type="match status" value="1"/>
</dbReference>
<evidence type="ECO:0000256" key="8">
    <source>
        <dbReference type="ARBA" id="ARBA00023242"/>
    </source>
</evidence>
<evidence type="ECO:0000256" key="2">
    <source>
        <dbReference type="ARBA" id="ARBA00007243"/>
    </source>
</evidence>
<dbReference type="Pfam" id="PF00076">
    <property type="entry name" value="RRM_1"/>
    <property type="match status" value="2"/>
</dbReference>
<dbReference type="GO" id="GO:0003723">
    <property type="term" value="F:RNA binding"/>
    <property type="evidence" value="ECO:0007669"/>
    <property type="project" value="UniProtKB-UniRule"/>
</dbReference>
<evidence type="ECO:0000313" key="13">
    <source>
        <dbReference type="Proteomes" id="UP000269793"/>
    </source>
</evidence>
<dbReference type="AlphaFoldDB" id="A0A3G2S3T7"/>
<dbReference type="CDD" id="cd12247">
    <property type="entry name" value="RRM2_U1A_like"/>
    <property type="match status" value="1"/>
</dbReference>
<dbReference type="CDD" id="cd12246">
    <property type="entry name" value="RRM1_U1A_like"/>
    <property type="match status" value="1"/>
</dbReference>
<dbReference type="GO" id="GO:0006397">
    <property type="term" value="P:mRNA processing"/>
    <property type="evidence" value="ECO:0007669"/>
    <property type="project" value="UniProtKB-KW"/>
</dbReference>
<evidence type="ECO:0000256" key="10">
    <source>
        <dbReference type="PROSITE-ProRule" id="PRU00176"/>
    </source>
</evidence>
<evidence type="ECO:0000256" key="1">
    <source>
        <dbReference type="ARBA" id="ARBA00004123"/>
    </source>
</evidence>